<comment type="caution">
    <text evidence="1">The sequence shown here is derived from an EMBL/GenBank/DDBJ whole genome shotgun (WGS) entry which is preliminary data.</text>
</comment>
<dbReference type="PATRIC" id="fig|1121326.3.peg.1212"/>
<dbReference type="Gene3D" id="1.20.120.330">
    <property type="entry name" value="Nucleotidyltransferases domain 2"/>
    <property type="match status" value="1"/>
</dbReference>
<gene>
    <name evidence="1" type="ORF">CLMAG_12450</name>
</gene>
<name>A0A161YSX6_9CLOT</name>
<accession>A0A161YSX6</accession>
<dbReference type="STRING" id="1121326.CLMAG_12450"/>
<dbReference type="EMBL" id="LWAE01000001">
    <property type="protein sequence ID" value="KZL94192.1"/>
    <property type="molecule type" value="Genomic_DNA"/>
</dbReference>
<dbReference type="RefSeq" id="WP_066619348.1">
    <property type="nucleotide sequence ID" value="NZ_FQXL01000009.1"/>
</dbReference>
<protein>
    <recommendedName>
        <fullName evidence="3">HEPN domain-containing protein</fullName>
    </recommendedName>
</protein>
<keyword evidence="2" id="KW-1185">Reference proteome</keyword>
<evidence type="ECO:0008006" key="3">
    <source>
        <dbReference type="Google" id="ProtNLM"/>
    </source>
</evidence>
<dbReference type="AlphaFoldDB" id="A0A161YSX6"/>
<reference evidence="1 2" key="1">
    <citation type="submission" date="2016-04" db="EMBL/GenBank/DDBJ databases">
        <title>Genome sequence of Clostridium magnum DSM 2767.</title>
        <authorList>
            <person name="Poehlein A."/>
            <person name="Uhlig R."/>
            <person name="Fischer R."/>
            <person name="Bahl H."/>
            <person name="Daniel R."/>
        </authorList>
    </citation>
    <scope>NUCLEOTIDE SEQUENCE [LARGE SCALE GENOMIC DNA]</scope>
    <source>
        <strain evidence="1 2">DSM 2767</strain>
    </source>
</reference>
<dbReference type="Proteomes" id="UP000076603">
    <property type="component" value="Unassembled WGS sequence"/>
</dbReference>
<evidence type="ECO:0000313" key="1">
    <source>
        <dbReference type="EMBL" id="KZL94192.1"/>
    </source>
</evidence>
<evidence type="ECO:0000313" key="2">
    <source>
        <dbReference type="Proteomes" id="UP000076603"/>
    </source>
</evidence>
<sequence length="129" mass="15155">MGVENLLQKSEDNFKTASWAERNNLYDAAVSRYYYSLYEKIIYISKKKGFYTKPPSGQDSHVFTINEFTNNLLSSLPPQEVAKLSPMFKLKRLRVDADYNEDRIDNKNEFNLAFKFYFNSINEVLDKLV</sequence>
<proteinExistence type="predicted"/>
<organism evidence="1 2">
    <name type="scientific">Clostridium magnum DSM 2767</name>
    <dbReference type="NCBI Taxonomy" id="1121326"/>
    <lineage>
        <taxon>Bacteria</taxon>
        <taxon>Bacillati</taxon>
        <taxon>Bacillota</taxon>
        <taxon>Clostridia</taxon>
        <taxon>Eubacteriales</taxon>
        <taxon>Clostridiaceae</taxon>
        <taxon>Clostridium</taxon>
    </lineage>
</organism>